<dbReference type="Proteomes" id="UP000827721">
    <property type="component" value="Unassembled WGS sequence"/>
</dbReference>
<proteinExistence type="predicted"/>
<dbReference type="InterPro" id="IPR036890">
    <property type="entry name" value="HATPase_C_sf"/>
</dbReference>
<gene>
    <name evidence="2" type="ORF">JRO89_XS01G0394700</name>
</gene>
<dbReference type="Pfam" id="PF25794">
    <property type="entry name" value="SACS"/>
    <property type="match status" value="1"/>
</dbReference>
<dbReference type="PANTHER" id="PTHR32387:SF3">
    <property type="entry name" value="ATP_DNA BINDING PROTEIN"/>
    <property type="match status" value="1"/>
</dbReference>
<evidence type="ECO:0000259" key="1">
    <source>
        <dbReference type="Pfam" id="PF25794"/>
    </source>
</evidence>
<keyword evidence="3" id="KW-1185">Reference proteome</keyword>
<protein>
    <recommendedName>
        <fullName evidence="1">Sacsin/Nov domain-containing protein</fullName>
    </recommendedName>
</protein>
<accession>A0ABQ8IPA0</accession>
<evidence type="ECO:0000313" key="2">
    <source>
        <dbReference type="EMBL" id="KAH7578533.1"/>
    </source>
</evidence>
<dbReference type="PANTHER" id="PTHR32387">
    <property type="entry name" value="WU:FJ29H11"/>
    <property type="match status" value="1"/>
</dbReference>
<dbReference type="InterPro" id="IPR058210">
    <property type="entry name" value="SACS/Nov_dom"/>
</dbReference>
<evidence type="ECO:0000313" key="3">
    <source>
        <dbReference type="Proteomes" id="UP000827721"/>
    </source>
</evidence>
<dbReference type="Gene3D" id="3.30.565.10">
    <property type="entry name" value="Histidine kinase-like ATPase, C-terminal domain"/>
    <property type="match status" value="1"/>
</dbReference>
<name>A0ABQ8IPA0_9ROSI</name>
<organism evidence="2 3">
    <name type="scientific">Xanthoceras sorbifolium</name>
    <dbReference type="NCBI Taxonomy" id="99658"/>
    <lineage>
        <taxon>Eukaryota</taxon>
        <taxon>Viridiplantae</taxon>
        <taxon>Streptophyta</taxon>
        <taxon>Embryophyta</taxon>
        <taxon>Tracheophyta</taxon>
        <taxon>Spermatophyta</taxon>
        <taxon>Magnoliopsida</taxon>
        <taxon>eudicotyledons</taxon>
        <taxon>Gunneridae</taxon>
        <taxon>Pentapetalae</taxon>
        <taxon>rosids</taxon>
        <taxon>malvids</taxon>
        <taxon>Sapindales</taxon>
        <taxon>Sapindaceae</taxon>
        <taxon>Xanthoceroideae</taxon>
        <taxon>Xanthoceras</taxon>
    </lineage>
</organism>
<comment type="caution">
    <text evidence="2">The sequence shown here is derived from an EMBL/GenBank/DDBJ whole genome shotgun (WGS) entry which is preliminary data.</text>
</comment>
<reference evidence="2 3" key="1">
    <citation type="submission" date="2021-02" db="EMBL/GenBank/DDBJ databases">
        <title>Plant Genome Project.</title>
        <authorList>
            <person name="Zhang R.-G."/>
        </authorList>
    </citation>
    <scope>NUCLEOTIDE SEQUENCE [LARGE SCALE GENOMIC DNA]</scope>
    <source>
        <tissue evidence="2">Leaves</tissue>
    </source>
</reference>
<dbReference type="SUPFAM" id="SSF55874">
    <property type="entry name" value="ATPase domain of HSP90 chaperone/DNA topoisomerase II/histidine kinase"/>
    <property type="match status" value="1"/>
</dbReference>
<feature type="domain" description="Sacsin/Nov" evidence="1">
    <location>
        <begin position="42"/>
        <end position="134"/>
    </location>
</feature>
<sequence length="2104" mass="239032">MATPKEHIEEIRRKKFSIGGEVNPLTEELHLTVKMLSAELYAKDVHFLMELIQASSHYSLSKHLFLCDCIGAGATLLMFNNEKGFSPSNINSICSVAKSTKKGNRKCGYIGEKGIGFKSVFLITSRPYIFSNGYQIRFNEDPCPHCNLGYVVPEWVEENPTLSEIRQIYGSGSSLPTTTLILPLKPDKVNAVKQQLSSVQPEVLLFLSKIKRLSVREHNDNLKLNTVSAIAITSETNFLKRNNIDAESFTLHLSAEGDKFDSECSYYMWKQKFPVKQKNKVERRMEVEEWVITLAFPFGQRLQRGTTSPGIYAFLPTEMVTNFPFIIQADFILSSSRETILFDDKWNKGILRCVPFAFVNALISLVKTTEDAPMFSFLPINSSPYQELNAVRESIKANLVEENLVPIESDLKQKFFHKPREVGRLTPAFWNILNKAKDQGVSLNNLSNHGIHVLNSSFDRQEYDQVLDFLGVGQVKNEWYSKCIQSSDIILGVSEDVYLELLLFLAENWSSKFSCTNILNIPLIKYMDLDGNVALCSINDNNQRKVCLSRHESWLISWNREFRCVANYFFMPKRTREAIRSCLKKKILLDWLKVRVKSVTVNEYAAVLNDHLSEQKLIVAYAHFLYHSYSKSYLSAEEVASLCLKMPLVDNYGQWNNRRSKILVPANGSKWVELIGSNPWRLEGYIELGKDYLRGGNFAGQSTSGKQLMEFLRSHVEASDIPDLTPPNAPITAASAPLTKHNAFLLLDWIRTLKNRLRVIPEKFLSSIKEGSWLRVTMNGCSSYRQPAESFFFTSSLGKILQNGSVLVDIPLVDLSYYGESISEYKEELKTVGVMFEYSEATVFIGKHLRSLAASSNTKGTFFSILNFIKFLRESRLPLDSFVSSIKEGRWLMTSQGYRSPVGSVLCCDQWKVASQISDIPFIDQKYYGAKILSFERELQSLGVLVGFNENYQLVADHLRTPSSFCPLTAEATLLVLACIRYSKKSADKFVRALQNLKCLKTNSGFKSPVESFLFDPEWGSLLQVFNGIPILDQNFYGSTIFSWKAELKQLGVLVDFEEAVKSFSALFKRRASTASISKENVLSFLSCYRELKKLSHKLPSDLKKCIREAKWLRTRLGSNQSPSECILFGPDWESIAPITVLPFIDDSDTHYGLQIHEYQQELNSMGVAIKLEDGVMFVANSLCFPLNPCSITRVNALSLLKCIRILQEKSYSLPKSFYKKISQKWLKINAGAGYRRPDQCLLFDAEWERYLKPTDGPFIDETFYGSEIKSYRKELNAIGVIVDVGKGCSLLASHIDFHSDLATITRIYEFLGEFKWEADAEAGRRIWIPDGGESGQWVNPAECVLHDNDGLFSSQLYVLDKHYDRKLLGFFSSAFGVKSNPTVGDFCKLWKVWESSEHQLSYDECCAFWGCVMRHWSSKTKALVADSLVKLPVDSGSDGILLIDRRDVFIADDLQLKDAFEKSSCPSIFVWYPQPSLPALPRTKLLEIFSEVGVRTISESVQKQELSLEEGVKFKQVKQRDIYINKALAKLILGFLGNPALKMEAAKRYEAVKCLQNLSVQETEEPIEERYSLSLSSGETVNVRVSQMIRWDRESSTLFTQRLDRSMGQKNLLEYSAHFSEVISKGVLWEMEDQIDALADLIRLAFLVEFNEEAVGFLMKSQNLQIFMEDEEFLFAAFTSDNGYQRRFNEEPCPHCNLGYVVPEWVEENPTLSEIRQIYGSGSTLPTTTLILPLKPDKVNAVKQQLSSVKPKVLLFISKIKRLTVREHNDDPKLNTVSSIAITSERNFLKTNNIDAESFTLHLSAEGDKFDRECSYYMWKQKFPVKQKNKVERRMEVEEWVITLAFPFGFPSIIIQETILFDDKWNQGTLDCVPSAFVNALISLVKMTEDAPVSSLPPMFSFLPVNCCAYQELNAVRESIKAKLVEENIVPSPTLPSEHFGFVQSSHSLSLSLSSYFLNLDLVLHTYLTSLVMGTPKEHIEEIRRKKFSIGGEVNPLTEELHLTVKMLSAELYAKDVHFLMELIQKAEDNEYPEEVDPSLEFIITSRDITGTGAAATLLMFNNEKGFSSSNINSICSVAKSTKKGNRKRGYIGEKDTFNFFFF</sequence>
<dbReference type="EMBL" id="JAFEMO010000001">
    <property type="protein sequence ID" value="KAH7578533.1"/>
    <property type="molecule type" value="Genomic_DNA"/>
</dbReference>
<dbReference type="InterPro" id="IPR052957">
    <property type="entry name" value="Auxin_embryo_med"/>
</dbReference>